<name>A0ABP1PWH5_9HEXA</name>
<evidence type="ECO:0000256" key="4">
    <source>
        <dbReference type="ARBA" id="ARBA00022989"/>
    </source>
</evidence>
<keyword evidence="4 7" id="KW-1133">Transmembrane helix</keyword>
<evidence type="ECO:0000256" key="2">
    <source>
        <dbReference type="ARBA" id="ARBA00022475"/>
    </source>
</evidence>
<dbReference type="InterPro" id="IPR013604">
    <property type="entry name" value="7TM_chemorcpt"/>
</dbReference>
<sequence>MSEDLLSLGRWASLSVQIIGYFPLASTKNPKSSSTTTSKTFKFTWASLLPYYSCLLTAASFSWCFVYFYRYKEFKSFIDFQAPTEVAAYNLMIITSTLSGIYIKIFSLVHGKKYQEFWEHTTSLLDKFHYESETSRGLFHPLINASGFQKIRSSCRLEFFMMIIPVILHVGLIYGWSLVATLLDDSVSNTDTELYLGLGFWTVGALLHVGNAIWMNFFVKIYTECLHSISIDLKRLKVSVGRSFQNRIPDDRNLYRNGLVQPILMHETHPDDLHKHGHGEGSRKMNENLKISLDRLTLVDHEIIRFNEFFGNFLLIQVGNCVMNLLAFSFFACLWTGRGNWSQGMETLVPLYIYGKELLDMGSVAEELSSAAENVLDALAEDVMLDYLTEELYLKVMSALATFLVVLVQFRDQDDADAKLSGPSASTTTTTSSSLNKSITPADPPQPPPE</sequence>
<feature type="transmembrane region" description="Helical" evidence="7">
    <location>
        <begin position="45"/>
        <end position="69"/>
    </location>
</feature>
<feature type="compositionally biased region" description="Low complexity" evidence="6">
    <location>
        <begin position="424"/>
        <end position="434"/>
    </location>
</feature>
<feature type="transmembrane region" description="Helical" evidence="7">
    <location>
        <begin position="89"/>
        <end position="109"/>
    </location>
</feature>
<evidence type="ECO:0000256" key="7">
    <source>
        <dbReference type="SAM" id="Phobius"/>
    </source>
</evidence>
<organism evidence="8 9">
    <name type="scientific">Orchesella dallaii</name>
    <dbReference type="NCBI Taxonomy" id="48710"/>
    <lineage>
        <taxon>Eukaryota</taxon>
        <taxon>Metazoa</taxon>
        <taxon>Ecdysozoa</taxon>
        <taxon>Arthropoda</taxon>
        <taxon>Hexapoda</taxon>
        <taxon>Collembola</taxon>
        <taxon>Entomobryomorpha</taxon>
        <taxon>Entomobryoidea</taxon>
        <taxon>Orchesellidae</taxon>
        <taxon>Orchesellinae</taxon>
        <taxon>Orchesella</taxon>
    </lineage>
</organism>
<evidence type="ECO:0000256" key="5">
    <source>
        <dbReference type="ARBA" id="ARBA00023136"/>
    </source>
</evidence>
<evidence type="ECO:0000313" key="9">
    <source>
        <dbReference type="Proteomes" id="UP001642540"/>
    </source>
</evidence>
<comment type="subcellular location">
    <subcellularLocation>
        <location evidence="1">Cell membrane</location>
        <topology evidence="1">Multi-pass membrane protein</topology>
    </subcellularLocation>
</comment>
<dbReference type="Proteomes" id="UP001642540">
    <property type="component" value="Unassembled WGS sequence"/>
</dbReference>
<feature type="transmembrane region" description="Helical" evidence="7">
    <location>
        <begin position="159"/>
        <end position="182"/>
    </location>
</feature>
<comment type="caution">
    <text evidence="8">The sequence shown here is derived from an EMBL/GenBank/DDBJ whole genome shotgun (WGS) entry which is preliminary data.</text>
</comment>
<feature type="transmembrane region" description="Helical" evidence="7">
    <location>
        <begin position="194"/>
        <end position="214"/>
    </location>
</feature>
<gene>
    <name evidence="8" type="ORF">ODALV1_LOCUS4589</name>
</gene>
<reference evidence="8 9" key="1">
    <citation type="submission" date="2024-08" db="EMBL/GenBank/DDBJ databases">
        <authorList>
            <person name="Cucini C."/>
            <person name="Frati F."/>
        </authorList>
    </citation>
    <scope>NUCLEOTIDE SEQUENCE [LARGE SCALE GENOMIC DNA]</scope>
</reference>
<feature type="transmembrane region" description="Helical" evidence="7">
    <location>
        <begin position="313"/>
        <end position="337"/>
    </location>
</feature>
<proteinExistence type="predicted"/>
<keyword evidence="9" id="KW-1185">Reference proteome</keyword>
<evidence type="ECO:0008006" key="10">
    <source>
        <dbReference type="Google" id="ProtNLM"/>
    </source>
</evidence>
<keyword evidence="2" id="KW-1003">Cell membrane</keyword>
<keyword evidence="3 7" id="KW-0812">Transmembrane</keyword>
<evidence type="ECO:0000256" key="1">
    <source>
        <dbReference type="ARBA" id="ARBA00004651"/>
    </source>
</evidence>
<dbReference type="EMBL" id="CAXLJM020000014">
    <property type="protein sequence ID" value="CAL8080252.1"/>
    <property type="molecule type" value="Genomic_DNA"/>
</dbReference>
<accession>A0ABP1PWH5</accession>
<keyword evidence="5 7" id="KW-0472">Membrane</keyword>
<evidence type="ECO:0000313" key="8">
    <source>
        <dbReference type="EMBL" id="CAL8080252.1"/>
    </source>
</evidence>
<protein>
    <recommendedName>
        <fullName evidence="10">Gustatory receptor</fullName>
    </recommendedName>
</protein>
<feature type="region of interest" description="Disordered" evidence="6">
    <location>
        <begin position="416"/>
        <end position="450"/>
    </location>
</feature>
<evidence type="ECO:0000256" key="6">
    <source>
        <dbReference type="SAM" id="MobiDB-lite"/>
    </source>
</evidence>
<dbReference type="Pfam" id="PF08395">
    <property type="entry name" value="7tm_7"/>
    <property type="match status" value="1"/>
</dbReference>
<evidence type="ECO:0000256" key="3">
    <source>
        <dbReference type="ARBA" id="ARBA00022692"/>
    </source>
</evidence>